<name>S3L1S9_TREMA</name>
<dbReference type="RefSeq" id="WP_016525345.1">
    <property type="nucleotide sequence ID" value="NZ_KE332518.1"/>
</dbReference>
<reference evidence="1 2" key="1">
    <citation type="submission" date="2013-04" db="EMBL/GenBank/DDBJ databases">
        <title>The Genome Sequence of Treponema maltophilum ATCC 51939.</title>
        <authorList>
            <consortium name="The Broad Institute Genomics Platform"/>
            <person name="Earl A."/>
            <person name="Ward D."/>
            <person name="Feldgarden M."/>
            <person name="Gevers D."/>
            <person name="Leonetti C."/>
            <person name="Blanton J.M."/>
            <person name="Dewhirst F.E."/>
            <person name="Izard J."/>
            <person name="Walker B."/>
            <person name="Young S."/>
            <person name="Zeng Q."/>
            <person name="Gargeya S."/>
            <person name="Fitzgerald M."/>
            <person name="Haas B."/>
            <person name="Abouelleil A."/>
            <person name="Allen A.W."/>
            <person name="Alvarado L."/>
            <person name="Arachchi H.M."/>
            <person name="Berlin A.M."/>
            <person name="Chapman S.B."/>
            <person name="Gainer-Dewar J."/>
            <person name="Goldberg J."/>
            <person name="Griggs A."/>
            <person name="Gujja S."/>
            <person name="Hansen M."/>
            <person name="Howarth C."/>
            <person name="Imamovic A."/>
            <person name="Ireland A."/>
            <person name="Larimer J."/>
            <person name="McCowan C."/>
            <person name="Murphy C."/>
            <person name="Pearson M."/>
            <person name="Poon T.W."/>
            <person name="Priest M."/>
            <person name="Roberts A."/>
            <person name="Saif S."/>
            <person name="Shea T."/>
            <person name="Sisk P."/>
            <person name="Sykes S."/>
            <person name="Wortman J."/>
            <person name="Nusbaum C."/>
            <person name="Birren B."/>
        </authorList>
    </citation>
    <scope>NUCLEOTIDE SEQUENCE [LARGE SCALE GENOMIC DNA]</scope>
    <source>
        <strain evidence="1 2">ATCC 51939</strain>
    </source>
</reference>
<comment type="caution">
    <text evidence="1">The sequence shown here is derived from an EMBL/GenBank/DDBJ whole genome shotgun (WGS) entry which is preliminary data.</text>
</comment>
<dbReference type="HOGENOM" id="CLU_1844217_0_0_12"/>
<protein>
    <submittedName>
        <fullName evidence="1">Uncharacterized protein</fullName>
    </submittedName>
</protein>
<accession>S3L1S9</accession>
<dbReference type="STRING" id="1125699.HMPREF9194_01053"/>
<dbReference type="AlphaFoldDB" id="S3L1S9"/>
<dbReference type="Proteomes" id="UP000014541">
    <property type="component" value="Unassembled WGS sequence"/>
</dbReference>
<organism evidence="1 2">
    <name type="scientific">Treponema maltophilum ATCC 51939</name>
    <dbReference type="NCBI Taxonomy" id="1125699"/>
    <lineage>
        <taxon>Bacteria</taxon>
        <taxon>Pseudomonadati</taxon>
        <taxon>Spirochaetota</taxon>
        <taxon>Spirochaetia</taxon>
        <taxon>Spirochaetales</taxon>
        <taxon>Treponemataceae</taxon>
        <taxon>Treponema</taxon>
    </lineage>
</organism>
<dbReference type="EMBL" id="ATFF01000006">
    <property type="protein sequence ID" value="EPF30734.1"/>
    <property type="molecule type" value="Genomic_DNA"/>
</dbReference>
<keyword evidence="2" id="KW-1185">Reference proteome</keyword>
<gene>
    <name evidence="1" type="ORF">HMPREF9194_01053</name>
</gene>
<evidence type="ECO:0000313" key="1">
    <source>
        <dbReference type="EMBL" id="EPF30734.1"/>
    </source>
</evidence>
<evidence type="ECO:0000313" key="2">
    <source>
        <dbReference type="Proteomes" id="UP000014541"/>
    </source>
</evidence>
<dbReference type="eggNOG" id="ENOG5031DCA">
    <property type="taxonomic scope" value="Bacteria"/>
</dbReference>
<proteinExistence type="predicted"/>
<dbReference type="PATRIC" id="fig|1125699.3.peg.1077"/>
<sequence>MTDLTHEFAMIDNDELHKNTGKFVIYNKKSFKYPIMYIHDDILCLFFDELKNIQFYDYKNTKEIKNLAYMGMTYIHNDQLLGLYNRIHIFMKTLESKETLRDLEGEKLDKAFVITELKNFLDFILSAKHKNMNLIHFGI</sequence>